<accession>A0ACB8R5V7</accession>
<keyword evidence="2" id="KW-1185">Reference proteome</keyword>
<organism evidence="1 2">
    <name type="scientific">Auriscalpium vulgare</name>
    <dbReference type="NCBI Taxonomy" id="40419"/>
    <lineage>
        <taxon>Eukaryota</taxon>
        <taxon>Fungi</taxon>
        <taxon>Dikarya</taxon>
        <taxon>Basidiomycota</taxon>
        <taxon>Agaricomycotina</taxon>
        <taxon>Agaricomycetes</taxon>
        <taxon>Russulales</taxon>
        <taxon>Auriscalpiaceae</taxon>
        <taxon>Auriscalpium</taxon>
    </lineage>
</organism>
<protein>
    <submittedName>
        <fullName evidence="1">Uncharacterized protein</fullName>
    </submittedName>
</protein>
<sequence>MASQQARKESGESSRRAAELPVRTELERVSEERSTGGDKDVESGGKGENNSLELDASKEKGKQKAARPETPPNGEEDARDALLQVLEEFSRSVDNNIEVTNGAIEMATEAMKRATEARESTHQLRERWAGLRDKLQSYKGIVNLDDEVMTRPVRDVLEKPKVNAPDPEEIWVSTLRLGEAPRFQYRGLTYTLDQMVEPRGQWESAESHAYREEVVKNYYEWKRTAKEKLLATYEGLRTEQEADEENLTLSEIEKMLVKQPAATSDHDARRQRDLERGAIVFGSIDAAARVWEDSLKRGEREAFKGTLNDGRSRRTDQIGGGQRRERTQDREVTGEREHGPNNGFWWEQIPGSGGRRNGDNHQDNGDDRRDRRRDGDERRQAAGGAPDGDDPDDSSHGDDGSFHGRRMGIPPMNAQGRADNPDRREITPDYQPSGRDSAAVTKLRQLVREGLAEELPELPKGFKVPAQTKYDGTDKPEKFGIFASDMMTWLQLSRLVDSKYRAAQIMSLGTALEGEASEWYKQEIKDPDRAKRTWTLEEAMVALYGRFIHKASIQEAFINFRKTRYDPNRGFPLTNTSMRMRDWTPKARTYRR</sequence>
<reference evidence="1" key="1">
    <citation type="submission" date="2021-02" db="EMBL/GenBank/DDBJ databases">
        <authorList>
            <consortium name="DOE Joint Genome Institute"/>
            <person name="Ahrendt S."/>
            <person name="Looney B.P."/>
            <person name="Miyauchi S."/>
            <person name="Morin E."/>
            <person name="Drula E."/>
            <person name="Courty P.E."/>
            <person name="Chicoki N."/>
            <person name="Fauchery L."/>
            <person name="Kohler A."/>
            <person name="Kuo A."/>
            <person name="Labutti K."/>
            <person name="Pangilinan J."/>
            <person name="Lipzen A."/>
            <person name="Riley R."/>
            <person name="Andreopoulos W."/>
            <person name="He G."/>
            <person name="Johnson J."/>
            <person name="Barry K.W."/>
            <person name="Grigoriev I.V."/>
            <person name="Nagy L."/>
            <person name="Hibbett D."/>
            <person name="Henrissat B."/>
            <person name="Matheny P.B."/>
            <person name="Labbe J."/>
            <person name="Martin F."/>
        </authorList>
    </citation>
    <scope>NUCLEOTIDE SEQUENCE</scope>
    <source>
        <strain evidence="1">FP105234-sp</strain>
    </source>
</reference>
<comment type="caution">
    <text evidence="1">The sequence shown here is derived from an EMBL/GenBank/DDBJ whole genome shotgun (WGS) entry which is preliminary data.</text>
</comment>
<dbReference type="EMBL" id="MU276326">
    <property type="protein sequence ID" value="KAI0039287.1"/>
    <property type="molecule type" value="Genomic_DNA"/>
</dbReference>
<proteinExistence type="predicted"/>
<name>A0ACB8R5V7_9AGAM</name>
<evidence type="ECO:0000313" key="2">
    <source>
        <dbReference type="Proteomes" id="UP000814033"/>
    </source>
</evidence>
<dbReference type="Proteomes" id="UP000814033">
    <property type="component" value="Unassembled WGS sequence"/>
</dbReference>
<reference evidence="1" key="2">
    <citation type="journal article" date="2022" name="New Phytol.">
        <title>Evolutionary transition to the ectomycorrhizal habit in the genomes of a hyperdiverse lineage of mushroom-forming fungi.</title>
        <authorList>
            <person name="Looney B."/>
            <person name="Miyauchi S."/>
            <person name="Morin E."/>
            <person name="Drula E."/>
            <person name="Courty P.E."/>
            <person name="Kohler A."/>
            <person name="Kuo A."/>
            <person name="LaButti K."/>
            <person name="Pangilinan J."/>
            <person name="Lipzen A."/>
            <person name="Riley R."/>
            <person name="Andreopoulos W."/>
            <person name="He G."/>
            <person name="Johnson J."/>
            <person name="Nolan M."/>
            <person name="Tritt A."/>
            <person name="Barry K.W."/>
            <person name="Grigoriev I.V."/>
            <person name="Nagy L.G."/>
            <person name="Hibbett D."/>
            <person name="Henrissat B."/>
            <person name="Matheny P.B."/>
            <person name="Labbe J."/>
            <person name="Martin F.M."/>
        </authorList>
    </citation>
    <scope>NUCLEOTIDE SEQUENCE</scope>
    <source>
        <strain evidence="1">FP105234-sp</strain>
    </source>
</reference>
<gene>
    <name evidence="1" type="ORF">FA95DRAFT_1577694</name>
</gene>
<evidence type="ECO:0000313" key="1">
    <source>
        <dbReference type="EMBL" id="KAI0039287.1"/>
    </source>
</evidence>